<proteinExistence type="predicted"/>
<organism evidence="1 3">
    <name type="scientific">Rotaria magnacalcarata</name>
    <dbReference type="NCBI Taxonomy" id="392030"/>
    <lineage>
        <taxon>Eukaryota</taxon>
        <taxon>Metazoa</taxon>
        <taxon>Spiralia</taxon>
        <taxon>Gnathifera</taxon>
        <taxon>Rotifera</taxon>
        <taxon>Eurotatoria</taxon>
        <taxon>Bdelloidea</taxon>
        <taxon>Philodinida</taxon>
        <taxon>Philodinidae</taxon>
        <taxon>Rotaria</taxon>
    </lineage>
</organism>
<comment type="caution">
    <text evidence="1">The sequence shown here is derived from an EMBL/GenBank/DDBJ whole genome shotgun (WGS) entry which is preliminary data.</text>
</comment>
<gene>
    <name evidence="1" type="ORF">SMN809_LOCUS40292</name>
    <name evidence="2" type="ORF">SMN809_LOCUS47821</name>
</gene>
<protein>
    <submittedName>
        <fullName evidence="1">Uncharacterized protein</fullName>
    </submittedName>
</protein>
<evidence type="ECO:0000313" key="2">
    <source>
        <dbReference type="EMBL" id="CAF4816178.1"/>
    </source>
</evidence>
<dbReference type="Proteomes" id="UP000676336">
    <property type="component" value="Unassembled WGS sequence"/>
</dbReference>
<accession>A0A8S2ZI37</accession>
<name>A0A8S2ZI37_9BILA</name>
<evidence type="ECO:0000313" key="1">
    <source>
        <dbReference type="EMBL" id="CAF4631169.1"/>
    </source>
</evidence>
<dbReference type="Gene3D" id="1.20.58.1120">
    <property type="match status" value="1"/>
</dbReference>
<feature type="non-terminal residue" evidence="1">
    <location>
        <position position="1"/>
    </location>
</feature>
<dbReference type="AlphaFoldDB" id="A0A8S2ZI37"/>
<evidence type="ECO:0000313" key="3">
    <source>
        <dbReference type="Proteomes" id="UP000676336"/>
    </source>
</evidence>
<reference evidence="1" key="1">
    <citation type="submission" date="2021-02" db="EMBL/GenBank/DDBJ databases">
        <authorList>
            <person name="Nowell W R."/>
        </authorList>
    </citation>
    <scope>NUCLEOTIDE SEQUENCE</scope>
</reference>
<dbReference type="EMBL" id="CAJOBI010110635">
    <property type="protein sequence ID" value="CAF4631169.1"/>
    <property type="molecule type" value="Genomic_DNA"/>
</dbReference>
<dbReference type="EMBL" id="CAJOBI010152352">
    <property type="protein sequence ID" value="CAF4816178.1"/>
    <property type="molecule type" value="Genomic_DNA"/>
</dbReference>
<sequence length="50" mass="5956">MFFWTQHIHRSIVEGQKALEDYLQLNNDQINEIVELVRGKLSEQNRATLE</sequence>